<dbReference type="EMBL" id="SRSC01000001">
    <property type="protein sequence ID" value="TGU74424.1"/>
    <property type="molecule type" value="Genomic_DNA"/>
</dbReference>
<keyword evidence="1" id="KW-0732">Signal</keyword>
<reference evidence="2 3" key="1">
    <citation type="submission" date="2019-04" db="EMBL/GenBank/DDBJ databases">
        <title>Geobacter oryzae sp. nov., ferric-reducing bacteria isolated from paddy soil.</title>
        <authorList>
            <person name="Xu Z."/>
            <person name="Masuda Y."/>
            <person name="Itoh H."/>
            <person name="Senoo K."/>
        </authorList>
    </citation>
    <scope>NUCLEOTIDE SEQUENCE [LARGE SCALE GENOMIC DNA]</scope>
    <source>
        <strain evidence="2 3">Red111</strain>
    </source>
</reference>
<keyword evidence="3" id="KW-1185">Reference proteome</keyword>
<feature type="signal peptide" evidence="1">
    <location>
        <begin position="1"/>
        <end position="23"/>
    </location>
</feature>
<name>A0A4S1CL00_9BACT</name>
<dbReference type="RefSeq" id="WP_135868754.1">
    <property type="nucleotide sequence ID" value="NZ_SRSC01000001.1"/>
</dbReference>
<evidence type="ECO:0000313" key="2">
    <source>
        <dbReference type="EMBL" id="TGU74424.1"/>
    </source>
</evidence>
<dbReference type="Proteomes" id="UP000306416">
    <property type="component" value="Unassembled WGS sequence"/>
</dbReference>
<sequence>MKAKLLLLAISYAVLSLLPCASAQPTGHDSRALASFRNALDQDGFDVRTGQSMSLDMWQQYCNGVTSSAKYNNKGAPYLTAAVPHLPGDTTVIPYAFQLRPDEAMVLIGVTPPPETYFSYQPFLTNKFYAQPVPAELLTAPIQGCGGDPHCLDVGSSLGDTVNVATIKTLGPGPYNAPMVLIFTPDKGTDARVRSALLKAGYPASILNTIVIPVSLANLGIGPGHDVLMLLGRNAMWLNGAAGEAAGLAYLASLNTANSPISVFRVTPKTFSAAGLDPFPAPELRVRGTGKTEMSLMGKLDEIRESVIGKYTEMGYVVAAEYTSAPGSYDGYDFIQQMKRAFLDCRDTIYVGAGAESFPDRYDIRLTDDEFMVVYGVNHTATGKASYMNLNAYAKPSQLAIGSVFDADFVHSADAYLDAGDPAASSMFAYKVSWQCGGEDFCLQMSSGDCSRLQLDGPEHAADRANTPLAFGTRSYLEPGTSIGPAFTEVVYHRMIKFSRP</sequence>
<dbReference type="AlphaFoldDB" id="A0A4S1CL00"/>
<accession>A0A4S1CL00</accession>
<evidence type="ECO:0000256" key="1">
    <source>
        <dbReference type="SAM" id="SignalP"/>
    </source>
</evidence>
<organism evidence="2 3">
    <name type="scientific">Geomonas terrae</name>
    <dbReference type="NCBI Taxonomy" id="2562681"/>
    <lineage>
        <taxon>Bacteria</taxon>
        <taxon>Pseudomonadati</taxon>
        <taxon>Thermodesulfobacteriota</taxon>
        <taxon>Desulfuromonadia</taxon>
        <taxon>Geobacterales</taxon>
        <taxon>Geobacteraceae</taxon>
        <taxon>Geomonas</taxon>
    </lineage>
</organism>
<feature type="chain" id="PRO_5020573589" evidence="1">
    <location>
        <begin position="24"/>
        <end position="501"/>
    </location>
</feature>
<gene>
    <name evidence="2" type="ORF">E4633_02870</name>
</gene>
<comment type="caution">
    <text evidence="2">The sequence shown here is derived from an EMBL/GenBank/DDBJ whole genome shotgun (WGS) entry which is preliminary data.</text>
</comment>
<evidence type="ECO:0000313" key="3">
    <source>
        <dbReference type="Proteomes" id="UP000306416"/>
    </source>
</evidence>
<proteinExistence type="predicted"/>
<protein>
    <submittedName>
        <fullName evidence="2">Uncharacterized protein</fullName>
    </submittedName>
</protein>